<gene>
    <name evidence="2" type="ORF">Q5Y72_11375</name>
</gene>
<dbReference type="Proteomes" id="UP001224997">
    <property type="component" value="Unassembled WGS sequence"/>
</dbReference>
<comment type="caution">
    <text evidence="2">The sequence shown here is derived from an EMBL/GenBank/DDBJ whole genome shotgun (WGS) entry which is preliminary data.</text>
</comment>
<dbReference type="PANTHER" id="PTHR43245:SF55">
    <property type="entry name" value="NAD(P)-BINDING DOMAIN-CONTAINING PROTEIN"/>
    <property type="match status" value="1"/>
</dbReference>
<dbReference type="InterPro" id="IPR001509">
    <property type="entry name" value="Epimerase_deHydtase"/>
</dbReference>
<organism evidence="2 3">
    <name type="scientific">Paracoccus spongiarum</name>
    <dbReference type="NCBI Taxonomy" id="3064387"/>
    <lineage>
        <taxon>Bacteria</taxon>
        <taxon>Pseudomonadati</taxon>
        <taxon>Pseudomonadota</taxon>
        <taxon>Alphaproteobacteria</taxon>
        <taxon>Rhodobacterales</taxon>
        <taxon>Paracoccaceae</taxon>
        <taxon>Paracoccus</taxon>
    </lineage>
</organism>
<dbReference type="InterPro" id="IPR050177">
    <property type="entry name" value="Lipid_A_modif_metabolic_enz"/>
</dbReference>
<dbReference type="EMBL" id="JAVAMQ010000009">
    <property type="protein sequence ID" value="MDP5307693.1"/>
    <property type="molecule type" value="Genomic_DNA"/>
</dbReference>
<keyword evidence="3" id="KW-1185">Reference proteome</keyword>
<dbReference type="PANTHER" id="PTHR43245">
    <property type="entry name" value="BIFUNCTIONAL POLYMYXIN RESISTANCE PROTEIN ARNA"/>
    <property type="match status" value="1"/>
</dbReference>
<name>A0ABT9JCY6_9RHOB</name>
<evidence type="ECO:0000313" key="3">
    <source>
        <dbReference type="Proteomes" id="UP001224997"/>
    </source>
</evidence>
<dbReference type="Pfam" id="PF01370">
    <property type="entry name" value="Epimerase"/>
    <property type="match status" value="1"/>
</dbReference>
<dbReference type="SUPFAM" id="SSF51735">
    <property type="entry name" value="NAD(P)-binding Rossmann-fold domains"/>
    <property type="match status" value="1"/>
</dbReference>
<accession>A0ABT9JCY6</accession>
<dbReference type="InterPro" id="IPR036291">
    <property type="entry name" value="NAD(P)-bd_dom_sf"/>
</dbReference>
<feature type="domain" description="NAD-dependent epimerase/dehydratase" evidence="1">
    <location>
        <begin position="3"/>
        <end position="205"/>
    </location>
</feature>
<evidence type="ECO:0000259" key="1">
    <source>
        <dbReference type="Pfam" id="PF01370"/>
    </source>
</evidence>
<protein>
    <submittedName>
        <fullName evidence="2">NAD(P)-dependent oxidoreductase</fullName>
    </submittedName>
</protein>
<dbReference type="CDD" id="cd08946">
    <property type="entry name" value="SDR_e"/>
    <property type="match status" value="1"/>
</dbReference>
<reference evidence="2 3" key="1">
    <citation type="submission" date="2023-08" db="EMBL/GenBank/DDBJ databases">
        <authorList>
            <person name="Park J.-S."/>
        </authorList>
    </citation>
    <scope>NUCLEOTIDE SEQUENCE [LARGE SCALE GENOMIC DNA]</scope>
    <source>
        <strain evidence="2 3">2205BS29-5</strain>
    </source>
</reference>
<dbReference type="RefSeq" id="WP_305963544.1">
    <property type="nucleotide sequence ID" value="NZ_JAVAMQ010000009.1"/>
</dbReference>
<proteinExistence type="predicted"/>
<dbReference type="Gene3D" id="3.40.50.720">
    <property type="entry name" value="NAD(P)-binding Rossmann-like Domain"/>
    <property type="match status" value="1"/>
</dbReference>
<sequence length="277" mass="28583">MRIAMTGAGGLVGSLILPVLRAAGHSVTAISRDSGFRLGDAPDLGGHEALIHCAFAHRPGRYRGGEGDDPAGFRAANLDGSITLFEAAAAQEVTRILFLSSRAVQDGQPPGMLLTDDLPACPADLYGEVKAGAEAHLAALAGRGIATTAIRATGIYGPGPAQKWRTLFAEHLAGRPAGPRVSTELHGVDLADAMLRLLAHPAPPRLVNASDLILDRHDLLAALNASTGCMTPPPDRACGAALRLPSCAALARMGWRPGGRARLAATLPLLLDPAAHL</sequence>
<evidence type="ECO:0000313" key="2">
    <source>
        <dbReference type="EMBL" id="MDP5307693.1"/>
    </source>
</evidence>